<evidence type="ECO:0000256" key="2">
    <source>
        <dbReference type="ARBA" id="ARBA00022490"/>
    </source>
</evidence>
<dbReference type="OrthoDB" id="10263206at2759"/>
<evidence type="ECO:0000256" key="4">
    <source>
        <dbReference type="ARBA" id="ARBA00023306"/>
    </source>
</evidence>
<evidence type="ECO:0000256" key="5">
    <source>
        <dbReference type="ARBA" id="ARBA00061049"/>
    </source>
</evidence>
<dbReference type="GO" id="GO:0005096">
    <property type="term" value="F:GTPase activator activity"/>
    <property type="evidence" value="ECO:0007669"/>
    <property type="project" value="TreeGrafter"/>
</dbReference>
<gene>
    <name evidence="8" type="ORF">ALEPTO_LOCUS6104</name>
</gene>
<comment type="similarity">
    <text evidence="5">Belongs to the BUB2 family.</text>
</comment>
<dbReference type="FunFam" id="1.10.8.270:FF:000035">
    <property type="entry name" value="Cell cycle arrest protein BUB2"/>
    <property type="match status" value="1"/>
</dbReference>
<accession>A0A9N9B731</accession>
<proteinExistence type="inferred from homology"/>
<dbReference type="SMART" id="SM00164">
    <property type="entry name" value="TBC"/>
    <property type="match status" value="1"/>
</dbReference>
<comment type="caution">
    <text evidence="8">The sequence shown here is derived from an EMBL/GenBank/DDBJ whole genome shotgun (WGS) entry which is preliminary data.</text>
</comment>
<evidence type="ECO:0000256" key="6">
    <source>
        <dbReference type="SAM" id="MobiDB-lite"/>
    </source>
</evidence>
<name>A0A9N9B731_9GLOM</name>
<dbReference type="GO" id="GO:1990334">
    <property type="term" value="C:Bfa1-Bub2 complex"/>
    <property type="evidence" value="ECO:0007669"/>
    <property type="project" value="UniProtKB-ARBA"/>
</dbReference>
<keyword evidence="2" id="KW-0963">Cytoplasm</keyword>
<dbReference type="InterPro" id="IPR000195">
    <property type="entry name" value="Rab-GAP-TBC_dom"/>
</dbReference>
<sequence length="363" mass="41908">MNSWYKKNNVIVPVPVNLLSTRKPRSFHRKQPTTNVDKNARHQHSQNSIEEILATTHRTEREVKSSLKKLRQIILDEGLPEENLPKLDPSVQSLIRPISLRSRVWKHFLGVYHVSMAEYVRLIKKGRSCVYDKVRNDTFRTMATDQRFLQRVNEDMLIRVLNAFAWKLKFSGNTNIPYVQGMNVLVAPFLFTMSELDAFFSFAAFIQTCCPLYVTPTLQGVHCGLKLLDKCLQILDPVLYDHLESKNLNAKIYAFPMVLTFCACKPPLDQVLQLWDFLFAFGVHVNIICVIAQLTMMRDKLLESTSPMQLLNLRAWPELQAKAVIDKTLAQIQLIPDKLYDQLVRHPFDPSVTIELNKEENGQ</sequence>
<keyword evidence="3" id="KW-0206">Cytoskeleton</keyword>
<feature type="domain" description="Rab-GAP TBC" evidence="7">
    <location>
        <begin position="95"/>
        <end position="282"/>
    </location>
</feature>
<dbReference type="GO" id="GO:0010948">
    <property type="term" value="P:negative regulation of cell cycle process"/>
    <property type="evidence" value="ECO:0007669"/>
    <property type="project" value="UniProtKB-ARBA"/>
</dbReference>
<dbReference type="Gene3D" id="1.10.472.80">
    <property type="entry name" value="Ypt/Rab-GAP domain of gyp1p, domain 3"/>
    <property type="match status" value="1"/>
</dbReference>
<dbReference type="InterPro" id="IPR035969">
    <property type="entry name" value="Rab-GAP_TBC_sf"/>
</dbReference>
<keyword evidence="4" id="KW-0131">Cell cycle</keyword>
<reference evidence="8" key="1">
    <citation type="submission" date="2021-06" db="EMBL/GenBank/DDBJ databases">
        <authorList>
            <person name="Kallberg Y."/>
            <person name="Tangrot J."/>
            <person name="Rosling A."/>
        </authorList>
    </citation>
    <scope>NUCLEOTIDE SEQUENCE</scope>
    <source>
        <strain evidence="8">FL130A</strain>
    </source>
</reference>
<dbReference type="PANTHER" id="PTHR22957">
    <property type="entry name" value="TBC1 DOMAIN FAMILY MEMBER GTPASE-ACTIVATING PROTEIN"/>
    <property type="match status" value="1"/>
</dbReference>
<keyword evidence="9" id="KW-1185">Reference proteome</keyword>
<organism evidence="8 9">
    <name type="scientific">Ambispora leptoticha</name>
    <dbReference type="NCBI Taxonomy" id="144679"/>
    <lineage>
        <taxon>Eukaryota</taxon>
        <taxon>Fungi</taxon>
        <taxon>Fungi incertae sedis</taxon>
        <taxon>Mucoromycota</taxon>
        <taxon>Glomeromycotina</taxon>
        <taxon>Glomeromycetes</taxon>
        <taxon>Archaeosporales</taxon>
        <taxon>Ambisporaceae</taxon>
        <taxon>Ambispora</taxon>
    </lineage>
</organism>
<evidence type="ECO:0000259" key="7">
    <source>
        <dbReference type="PROSITE" id="PS50086"/>
    </source>
</evidence>
<dbReference type="PANTHER" id="PTHR22957:SF263">
    <property type="entry name" value="MITOTIC CHECK POINT PROTEIN BUB2"/>
    <property type="match status" value="1"/>
</dbReference>
<dbReference type="FunFam" id="1.10.472.80:FF:000026">
    <property type="entry name" value="Mitotic check point protein (Bub2)"/>
    <property type="match status" value="1"/>
</dbReference>
<evidence type="ECO:0000256" key="1">
    <source>
        <dbReference type="ARBA" id="ARBA00004245"/>
    </source>
</evidence>
<dbReference type="PROSITE" id="PS50086">
    <property type="entry name" value="TBC_RABGAP"/>
    <property type="match status" value="1"/>
</dbReference>
<dbReference type="AlphaFoldDB" id="A0A9N9B731"/>
<comment type="subcellular location">
    <subcellularLocation>
        <location evidence="1">Cytoplasm</location>
        <location evidence="1">Cytoskeleton</location>
    </subcellularLocation>
</comment>
<protein>
    <submittedName>
        <fullName evidence="8">3084_t:CDS:1</fullName>
    </submittedName>
</protein>
<dbReference type="Proteomes" id="UP000789508">
    <property type="component" value="Unassembled WGS sequence"/>
</dbReference>
<dbReference type="Gene3D" id="1.10.8.270">
    <property type="entry name" value="putative rabgap domain of human tbc1 domain family member 14 like domains"/>
    <property type="match status" value="1"/>
</dbReference>
<dbReference type="SUPFAM" id="SSF47923">
    <property type="entry name" value="Ypt/Rab-GAP domain of gyp1p"/>
    <property type="match status" value="2"/>
</dbReference>
<evidence type="ECO:0000313" key="8">
    <source>
        <dbReference type="EMBL" id="CAG8555852.1"/>
    </source>
</evidence>
<evidence type="ECO:0000256" key="3">
    <source>
        <dbReference type="ARBA" id="ARBA00023212"/>
    </source>
</evidence>
<dbReference type="Pfam" id="PF00566">
    <property type="entry name" value="RabGAP-TBC"/>
    <property type="match status" value="1"/>
</dbReference>
<dbReference type="EMBL" id="CAJVPS010001961">
    <property type="protein sequence ID" value="CAG8555852.1"/>
    <property type="molecule type" value="Genomic_DNA"/>
</dbReference>
<evidence type="ECO:0000313" key="9">
    <source>
        <dbReference type="Proteomes" id="UP000789508"/>
    </source>
</evidence>
<feature type="region of interest" description="Disordered" evidence="6">
    <location>
        <begin position="23"/>
        <end position="45"/>
    </location>
</feature>